<comment type="catalytic activity">
    <reaction evidence="6">
        <text>cis-stilbene oxide + H2O = (1R,2R)-hydrobenzoin</text>
        <dbReference type="Rhea" id="RHEA:23900"/>
        <dbReference type="ChEBI" id="CHEBI:15377"/>
        <dbReference type="ChEBI" id="CHEBI:50004"/>
        <dbReference type="ChEBI" id="CHEBI:50014"/>
        <dbReference type="EC" id="3.3.2.9"/>
    </reaction>
</comment>
<keyword evidence="4 6" id="KW-0058">Aromatic hydrocarbons catabolism</keyword>
<evidence type="ECO:0000256" key="1">
    <source>
        <dbReference type="ARBA" id="ARBA00000221"/>
    </source>
</evidence>
<sequence>MLILITVQDMNMKSAIAITLIGVFVGVAVWNVFKSADISAVEEKYWGPGDPHEDNKAIMPFEINISKQVLNDLKTRLNNRKNLTKSLENSNHHYGLNADLVDEVMDYWKDDYDWRKREEYLNKFPQFVTEIQGLKIHFIHAKPASYAKKTIPLLMIHGWPSSVFEFYDIIPMLTEVQPGRDFAFEVIVPSIPGTAFSSAASKQDFGVVEVSVVLNNLMKKIGFDKYYVQGGDLGGVLVPYLGIMFPDQVLGIHSNMCYSLKLISKVKLVLGNIFPSLFMTEDEASKSYPIYRFAHKVLLETGYIFMHITKPDMMGYALNESPTGLAVFILEKFAGMNMEDIRDLPDAGLKSKYTIDKLLDNIMIYWVTNSITSGMRIYADSYSIKQRKYGMNSISVKVPSACARFENEVFYQSEWLIRDAFENLVHLMDYKSGGHFPALEVPMLLAEDIFNAIEK</sequence>
<dbReference type="InterPro" id="IPR029058">
    <property type="entry name" value="AB_hydrolase_fold"/>
</dbReference>
<feature type="transmembrane region" description="Helical" evidence="7">
    <location>
        <begin position="12"/>
        <end position="33"/>
    </location>
</feature>
<evidence type="ECO:0000259" key="8">
    <source>
        <dbReference type="Pfam" id="PF06441"/>
    </source>
</evidence>
<feature type="non-terminal residue" evidence="10">
    <location>
        <position position="455"/>
    </location>
</feature>
<dbReference type="PANTHER" id="PTHR21661:SF35">
    <property type="entry name" value="EPOXIDE HYDROLASE"/>
    <property type="match status" value="1"/>
</dbReference>
<reference evidence="10" key="1">
    <citation type="submission" date="2025-08" db="UniProtKB">
        <authorList>
            <consortium name="RefSeq"/>
        </authorList>
    </citation>
    <scope>IDENTIFICATION</scope>
    <source>
        <tissue evidence="10">Whole Larva</tissue>
    </source>
</reference>
<keyword evidence="6 7" id="KW-0472">Membrane</keyword>
<dbReference type="Gene3D" id="3.40.50.1820">
    <property type="entry name" value="alpha/beta hydrolase"/>
    <property type="match status" value="1"/>
</dbReference>
<proteinExistence type="inferred from homology"/>
<gene>
    <name evidence="10" type="primary">LOC108558019</name>
</gene>
<dbReference type="InterPro" id="IPR010497">
    <property type="entry name" value="Epoxide_hydro_N"/>
</dbReference>
<keyword evidence="5 6" id="KW-0378">Hydrolase</keyword>
<evidence type="ECO:0000256" key="5">
    <source>
        <dbReference type="ARBA" id="ARBA00022801"/>
    </source>
</evidence>
<evidence type="ECO:0000256" key="4">
    <source>
        <dbReference type="ARBA" id="ARBA00022797"/>
    </source>
</evidence>
<dbReference type="Pfam" id="PF06441">
    <property type="entry name" value="EHN"/>
    <property type="match status" value="1"/>
</dbReference>
<feature type="domain" description="Epoxide hydrolase N-terminal" evidence="8">
    <location>
        <begin position="59"/>
        <end position="166"/>
    </location>
</feature>
<dbReference type="SUPFAM" id="SSF53474">
    <property type="entry name" value="alpha/beta-Hydrolases"/>
    <property type="match status" value="1"/>
</dbReference>
<keyword evidence="9" id="KW-1185">Reference proteome</keyword>
<dbReference type="RefSeq" id="XP_017770294.1">
    <property type="nucleotide sequence ID" value="XM_017914805.1"/>
</dbReference>
<comment type="subcellular location">
    <subcellularLocation>
        <location evidence="6">Endoplasmic reticulum membrane</location>
    </subcellularLocation>
    <subcellularLocation>
        <location evidence="2">Microsome membrane</location>
        <topology evidence="2">Single-pass membrane protein</topology>
    </subcellularLocation>
</comment>
<dbReference type="InterPro" id="IPR000639">
    <property type="entry name" value="Epox_hydrolase-like"/>
</dbReference>
<comment type="function">
    <text evidence="6">Catalyzes juvenile hormone hydrolysis.</text>
</comment>
<dbReference type="PANTHER" id="PTHR21661">
    <property type="entry name" value="EPOXIDE HYDROLASE 1-RELATED"/>
    <property type="match status" value="1"/>
</dbReference>
<name>A0ABM1M6U4_NICVS</name>
<dbReference type="PIRSF" id="PIRSF001112">
    <property type="entry name" value="Epoxide_hydrolase"/>
    <property type="match status" value="1"/>
</dbReference>
<dbReference type="EC" id="3.3.2.9" evidence="6"/>
<accession>A0ABM1M6U4</accession>
<dbReference type="InterPro" id="IPR016292">
    <property type="entry name" value="Epoxide_hydrolase"/>
</dbReference>
<organism evidence="9 10">
    <name type="scientific">Nicrophorus vespilloides</name>
    <name type="common">Boreal carrion beetle</name>
    <dbReference type="NCBI Taxonomy" id="110193"/>
    <lineage>
        <taxon>Eukaryota</taxon>
        <taxon>Metazoa</taxon>
        <taxon>Ecdysozoa</taxon>
        <taxon>Arthropoda</taxon>
        <taxon>Hexapoda</taxon>
        <taxon>Insecta</taxon>
        <taxon>Pterygota</taxon>
        <taxon>Neoptera</taxon>
        <taxon>Endopterygota</taxon>
        <taxon>Coleoptera</taxon>
        <taxon>Polyphaga</taxon>
        <taxon>Staphyliniformia</taxon>
        <taxon>Silphidae</taxon>
        <taxon>Nicrophorinae</taxon>
        <taxon>Nicrophorus</taxon>
    </lineage>
</organism>
<evidence type="ECO:0000313" key="10">
    <source>
        <dbReference type="RefSeq" id="XP_017770294.1"/>
    </source>
</evidence>
<dbReference type="Proteomes" id="UP000695000">
    <property type="component" value="Unplaced"/>
</dbReference>
<evidence type="ECO:0000256" key="6">
    <source>
        <dbReference type="PIRNR" id="PIRNR001112"/>
    </source>
</evidence>
<dbReference type="GeneID" id="108558019"/>
<dbReference type="PRINTS" id="PR00412">
    <property type="entry name" value="EPOXHYDRLASE"/>
</dbReference>
<comment type="similarity">
    <text evidence="3 6">Belongs to the peptidase S33 family.</text>
</comment>
<evidence type="ECO:0000313" key="9">
    <source>
        <dbReference type="Proteomes" id="UP000695000"/>
    </source>
</evidence>
<protein>
    <recommendedName>
        <fullName evidence="6">Epoxide hydrolase</fullName>
        <ecNumber evidence="6">3.3.2.9</ecNumber>
    </recommendedName>
</protein>
<keyword evidence="7" id="KW-1133">Transmembrane helix</keyword>
<evidence type="ECO:0000256" key="2">
    <source>
        <dbReference type="ARBA" id="ARBA00004111"/>
    </source>
</evidence>
<keyword evidence="7" id="KW-0812">Transmembrane</keyword>
<comment type="catalytic activity">
    <reaction evidence="1 6">
        <text>1-(4-methoxyphenyl)-N-methyl-N-[(3-methyloxetan-3-yl)methyl]methanamine + H2O = 2-{[(4-methoxybenzyl)(methyl)amino]methyl}-2-methylpropane-1,3-diol</text>
        <dbReference type="Rhea" id="RHEA:55764"/>
        <dbReference type="ChEBI" id="CHEBI:15377"/>
        <dbReference type="ChEBI" id="CHEBI:139161"/>
        <dbReference type="ChEBI" id="CHEBI:139164"/>
        <dbReference type="EC" id="3.3.2.9"/>
    </reaction>
</comment>
<keyword evidence="6" id="KW-0256">Endoplasmic reticulum</keyword>
<evidence type="ECO:0000256" key="7">
    <source>
        <dbReference type="SAM" id="Phobius"/>
    </source>
</evidence>
<evidence type="ECO:0000256" key="3">
    <source>
        <dbReference type="ARBA" id="ARBA00010088"/>
    </source>
</evidence>